<reference evidence="8 9" key="1">
    <citation type="journal article" date="2018" name="Mol. Biol. Evol.">
        <title>Broad Genomic Sampling Reveals a Smut Pathogenic Ancestry of the Fungal Clade Ustilaginomycotina.</title>
        <authorList>
            <person name="Kijpornyongpan T."/>
            <person name="Mondo S.J."/>
            <person name="Barry K."/>
            <person name="Sandor L."/>
            <person name="Lee J."/>
            <person name="Lipzen A."/>
            <person name="Pangilinan J."/>
            <person name="LaButti K."/>
            <person name="Hainaut M."/>
            <person name="Henrissat B."/>
            <person name="Grigoriev I.V."/>
            <person name="Spatafora J.W."/>
            <person name="Aime M.C."/>
        </authorList>
    </citation>
    <scope>NUCLEOTIDE SEQUENCE [LARGE SCALE GENOMIC DNA]</scope>
    <source>
        <strain evidence="8 9">MCA 4718</strain>
    </source>
</reference>
<dbReference type="GO" id="GO:0008233">
    <property type="term" value="F:peptidase activity"/>
    <property type="evidence" value="ECO:0007669"/>
    <property type="project" value="UniProtKB-KW"/>
</dbReference>
<dbReference type="RefSeq" id="XP_025347188.1">
    <property type="nucleotide sequence ID" value="XM_025494368.1"/>
</dbReference>
<keyword evidence="8" id="KW-0378">Hydrolase</keyword>
<name>A0A316U5B7_9BASI</name>
<dbReference type="Proteomes" id="UP000245942">
    <property type="component" value="Unassembled WGS sequence"/>
</dbReference>
<dbReference type="EMBL" id="KZ819329">
    <property type="protein sequence ID" value="PWN20028.1"/>
    <property type="molecule type" value="Genomic_DNA"/>
</dbReference>
<dbReference type="GeneID" id="37016102"/>
<keyword evidence="5" id="KW-0012">Acyltransferase</keyword>
<keyword evidence="2" id="KW-0808">Transferase</keyword>
<dbReference type="InterPro" id="IPR017861">
    <property type="entry name" value="KAE1/TsaD"/>
</dbReference>
<keyword evidence="3" id="KW-0819">tRNA processing</keyword>
<dbReference type="PANTHER" id="PTHR11735">
    <property type="entry name" value="TRNA N6-ADENOSINE THREONYLCARBAMOYLTRANSFERASE"/>
    <property type="match status" value="1"/>
</dbReference>
<dbReference type="PROSITE" id="PS01016">
    <property type="entry name" value="GLYCOPROTEASE"/>
    <property type="match status" value="1"/>
</dbReference>
<evidence type="ECO:0000256" key="5">
    <source>
        <dbReference type="ARBA" id="ARBA00023315"/>
    </source>
</evidence>
<dbReference type="GO" id="GO:0061711">
    <property type="term" value="F:tRNA N(6)-L-threonylcarbamoyladenine synthase activity"/>
    <property type="evidence" value="ECO:0007669"/>
    <property type="project" value="UniProtKB-EC"/>
</dbReference>
<evidence type="ECO:0000256" key="6">
    <source>
        <dbReference type="ARBA" id="ARBA00048117"/>
    </source>
</evidence>
<dbReference type="AlphaFoldDB" id="A0A316U5B7"/>
<evidence type="ECO:0000256" key="4">
    <source>
        <dbReference type="ARBA" id="ARBA00022723"/>
    </source>
</evidence>
<dbReference type="InterPro" id="IPR017860">
    <property type="entry name" value="Peptidase_M22_CS"/>
</dbReference>
<evidence type="ECO:0000313" key="9">
    <source>
        <dbReference type="Proteomes" id="UP000245942"/>
    </source>
</evidence>
<dbReference type="EC" id="2.3.1.234" evidence="1"/>
<accession>A0A316U5B7</accession>
<protein>
    <recommendedName>
        <fullName evidence="1">N(6)-L-threonylcarbamoyladenine synthase</fullName>
        <ecNumber evidence="1">2.3.1.234</ecNumber>
    </recommendedName>
</protein>
<dbReference type="PRINTS" id="PR00789">
    <property type="entry name" value="OSIALOPTASE"/>
</dbReference>
<evidence type="ECO:0000256" key="1">
    <source>
        <dbReference type="ARBA" id="ARBA00012156"/>
    </source>
</evidence>
<dbReference type="Pfam" id="PF00814">
    <property type="entry name" value="TsaD"/>
    <property type="match status" value="1"/>
</dbReference>
<keyword evidence="9" id="KW-1185">Reference proteome</keyword>
<proteinExistence type="predicted"/>
<feature type="domain" description="Gcp-like" evidence="7">
    <location>
        <begin position="3"/>
        <end position="305"/>
    </location>
</feature>
<comment type="catalytic activity">
    <reaction evidence="6">
        <text>L-threonylcarbamoyladenylate + adenosine(37) in tRNA = N(6)-L-threonylcarbamoyladenosine(37) in tRNA + AMP + H(+)</text>
        <dbReference type="Rhea" id="RHEA:37059"/>
        <dbReference type="Rhea" id="RHEA-COMP:10162"/>
        <dbReference type="Rhea" id="RHEA-COMP:10163"/>
        <dbReference type="ChEBI" id="CHEBI:15378"/>
        <dbReference type="ChEBI" id="CHEBI:73682"/>
        <dbReference type="ChEBI" id="CHEBI:74411"/>
        <dbReference type="ChEBI" id="CHEBI:74418"/>
        <dbReference type="ChEBI" id="CHEBI:456215"/>
        <dbReference type="EC" id="2.3.1.234"/>
    </reaction>
</comment>
<evidence type="ECO:0000259" key="7">
    <source>
        <dbReference type="Pfam" id="PF00814"/>
    </source>
</evidence>
<organism evidence="8 9">
    <name type="scientific">Pseudomicrostroma glucosiphilum</name>
    <dbReference type="NCBI Taxonomy" id="1684307"/>
    <lineage>
        <taxon>Eukaryota</taxon>
        <taxon>Fungi</taxon>
        <taxon>Dikarya</taxon>
        <taxon>Basidiomycota</taxon>
        <taxon>Ustilaginomycotina</taxon>
        <taxon>Exobasidiomycetes</taxon>
        <taxon>Microstromatales</taxon>
        <taxon>Microstromatales incertae sedis</taxon>
        <taxon>Pseudomicrostroma</taxon>
    </lineage>
</organism>
<evidence type="ECO:0000256" key="3">
    <source>
        <dbReference type="ARBA" id="ARBA00022694"/>
    </source>
</evidence>
<evidence type="ECO:0000256" key="2">
    <source>
        <dbReference type="ARBA" id="ARBA00022679"/>
    </source>
</evidence>
<dbReference type="STRING" id="1684307.A0A316U5B7"/>
<dbReference type="GO" id="GO:0006508">
    <property type="term" value="P:proteolysis"/>
    <property type="evidence" value="ECO:0007669"/>
    <property type="project" value="UniProtKB-KW"/>
</dbReference>
<keyword evidence="8" id="KW-0645">Protease</keyword>
<dbReference type="SUPFAM" id="SSF53067">
    <property type="entry name" value="Actin-like ATPase domain"/>
    <property type="match status" value="1"/>
</dbReference>
<dbReference type="InterPro" id="IPR043129">
    <property type="entry name" value="ATPase_NBD"/>
</dbReference>
<dbReference type="Gene3D" id="3.30.420.40">
    <property type="match status" value="2"/>
</dbReference>
<dbReference type="GO" id="GO:0072670">
    <property type="term" value="P:mitochondrial tRNA threonylcarbamoyladenosine modification"/>
    <property type="evidence" value="ECO:0007669"/>
    <property type="project" value="TreeGrafter"/>
</dbReference>
<gene>
    <name evidence="8" type="ORF">BCV69DRAFT_299780</name>
</gene>
<dbReference type="GO" id="GO:0005739">
    <property type="term" value="C:mitochondrion"/>
    <property type="evidence" value="ECO:0007669"/>
    <property type="project" value="TreeGrafter"/>
</dbReference>
<keyword evidence="4" id="KW-0479">Metal-binding</keyword>
<evidence type="ECO:0000313" key="8">
    <source>
        <dbReference type="EMBL" id="PWN20028.1"/>
    </source>
</evidence>
<sequence>MPLAIEQCLAEGGISSDGREVDGIAVTQGPGMPGCLSVGLTTAKTLAATWKKPLIPVHHMEAHALTPFLTENENTKEPLAFPFLTLLLSGGHTMLVLASGVGRYKILASTSDDSIGDAFDKAAKHLAIPTDWLRQSPGASLEAFAAQAPPPTSPKDAIPRFTLPLKGKPEFSYSGIKSGFKRRLDEAVAAAGCENVEELPTATRQMYARAFQAAAFAQVEDKLGLVLARPNEEIESEMGKKDVVRPQEWDSAAGLDDCKHLVVSGGVAANSELRRRLRSIWKEEEGRHLVFPPIEYCVDNAAMIAHLGLLLYASHCPPREEAFAALPRGKWSMEDLAS</sequence>
<dbReference type="GO" id="GO:0046872">
    <property type="term" value="F:metal ion binding"/>
    <property type="evidence" value="ECO:0007669"/>
    <property type="project" value="UniProtKB-KW"/>
</dbReference>
<dbReference type="InterPro" id="IPR000905">
    <property type="entry name" value="Gcp-like_dom"/>
</dbReference>
<dbReference type="PANTHER" id="PTHR11735:SF6">
    <property type="entry name" value="TRNA N6-ADENOSINE THREONYLCARBAMOYLTRANSFERASE, MITOCHONDRIAL"/>
    <property type="match status" value="1"/>
</dbReference>
<dbReference type="OrthoDB" id="10259622at2759"/>